<dbReference type="NCBIfam" id="TIGR00539">
    <property type="entry name" value="hemN_rel"/>
    <property type="match status" value="1"/>
</dbReference>
<dbReference type="GO" id="GO:0046872">
    <property type="term" value="F:metal ion binding"/>
    <property type="evidence" value="ECO:0007669"/>
    <property type="project" value="UniProtKB-KW"/>
</dbReference>
<dbReference type="InterPro" id="IPR010723">
    <property type="entry name" value="HemN_C"/>
</dbReference>
<feature type="domain" description="Radical SAM core" evidence="8">
    <location>
        <begin position="1"/>
        <end position="228"/>
    </location>
</feature>
<dbReference type="Pfam" id="PF06969">
    <property type="entry name" value="HemN_C"/>
    <property type="match status" value="1"/>
</dbReference>
<dbReference type="SFLD" id="SFLDG01065">
    <property type="entry name" value="anaerobic_coproporphyrinogen-I"/>
    <property type="match status" value="1"/>
</dbReference>
<keyword evidence="3" id="KW-0949">S-adenosyl-L-methionine</keyword>
<evidence type="ECO:0000256" key="3">
    <source>
        <dbReference type="ARBA" id="ARBA00022691"/>
    </source>
</evidence>
<dbReference type="GO" id="GO:0004109">
    <property type="term" value="F:coproporphyrinogen oxidase activity"/>
    <property type="evidence" value="ECO:0007669"/>
    <property type="project" value="InterPro"/>
</dbReference>
<dbReference type="Gene3D" id="3.20.20.70">
    <property type="entry name" value="Aldolase class I"/>
    <property type="match status" value="1"/>
</dbReference>
<evidence type="ECO:0000256" key="6">
    <source>
        <dbReference type="ARBA" id="ARBA00023014"/>
    </source>
</evidence>
<dbReference type="Pfam" id="PF04055">
    <property type="entry name" value="Radical_SAM"/>
    <property type="match status" value="1"/>
</dbReference>
<dbReference type="CDD" id="cd01335">
    <property type="entry name" value="Radical_SAM"/>
    <property type="match status" value="1"/>
</dbReference>
<keyword evidence="7" id="KW-0143">Chaperone</keyword>
<dbReference type="InterPro" id="IPR034505">
    <property type="entry name" value="Coproporphyrinogen-III_oxidase"/>
</dbReference>
<dbReference type="InterPro" id="IPR006638">
    <property type="entry name" value="Elp3/MiaA/NifB-like_rSAM"/>
</dbReference>
<dbReference type="GO" id="GO:0051539">
    <property type="term" value="F:4 iron, 4 sulfur cluster binding"/>
    <property type="evidence" value="ECO:0007669"/>
    <property type="project" value="InterPro"/>
</dbReference>
<evidence type="ECO:0000313" key="9">
    <source>
        <dbReference type="EMBL" id="CUV01268.1"/>
    </source>
</evidence>
<dbReference type="SFLD" id="SFLDF00288">
    <property type="entry name" value="HemN-like__clustered_with_nucl"/>
    <property type="match status" value="1"/>
</dbReference>
<accession>A0A160V6Q4</accession>
<evidence type="ECO:0000256" key="7">
    <source>
        <dbReference type="ARBA" id="ARBA00023186"/>
    </source>
</evidence>
<dbReference type="PROSITE" id="PS51918">
    <property type="entry name" value="RADICAL_SAM"/>
    <property type="match status" value="1"/>
</dbReference>
<dbReference type="SMART" id="SM00729">
    <property type="entry name" value="Elp3"/>
    <property type="match status" value="1"/>
</dbReference>
<protein>
    <submittedName>
        <fullName evidence="9">Hypothetical radical SAM family enzyme in heat shock gene cluster, similarity with CPO of BS HemN-type</fullName>
    </submittedName>
</protein>
<dbReference type="GO" id="GO:0005737">
    <property type="term" value="C:cytoplasm"/>
    <property type="evidence" value="ECO:0007669"/>
    <property type="project" value="InterPro"/>
</dbReference>
<sequence>MGLYVHVPFCKTKCPYCDFNTYQGIENLMEPFLPSLKAEIQSWGETLAHPAVTSIFFGGGTPSYLPPGYIEQILACIQSSYQLDSGAEITIEANPGDLDAAACAGILAQGVNRLSIGVQSLDNDLLNLLGRRHQASEAVDAFQAARKAGFDNVNLDLMYGLPNQSIHQWRKTLDSLTSLEPEHISLYALTLEEGTPMHRWAEEGKIPEPDPDLAADMYQYARESLAAAGYHHYEISNWSLPDRACGHNLVYWENGPYLGVGPGAHSRLGDWRFWTVLSPRDYNTKATAWAQSGIQPADDLVETVLESVQTLGGWEHLGLETICSETMFLGLRLLDGLNLQGASARTGVDMAGKFQAPIQECIDLGLLVRDGDCLKLTESAYLIANQAFTRFLG</sequence>
<evidence type="ECO:0000256" key="1">
    <source>
        <dbReference type="ARBA" id="ARBA00006100"/>
    </source>
</evidence>
<reference evidence="9" key="1">
    <citation type="submission" date="2015-10" db="EMBL/GenBank/DDBJ databases">
        <authorList>
            <person name="Gilbert D.G."/>
        </authorList>
    </citation>
    <scope>NUCLEOTIDE SEQUENCE</scope>
</reference>
<dbReference type="SFLD" id="SFLDS00029">
    <property type="entry name" value="Radical_SAM"/>
    <property type="match status" value="1"/>
</dbReference>
<comment type="similarity">
    <text evidence="1">Belongs to the anaerobic coproporphyrinogen-III oxidase family. HemW subfamily.</text>
</comment>
<dbReference type="PANTHER" id="PTHR13932">
    <property type="entry name" value="COPROPORPHYRINIGEN III OXIDASE"/>
    <property type="match status" value="1"/>
</dbReference>
<dbReference type="AlphaFoldDB" id="A0A160V6Q4"/>
<evidence type="ECO:0000256" key="2">
    <source>
        <dbReference type="ARBA" id="ARBA00022617"/>
    </source>
</evidence>
<dbReference type="GO" id="GO:0006779">
    <property type="term" value="P:porphyrin-containing compound biosynthetic process"/>
    <property type="evidence" value="ECO:0007669"/>
    <property type="project" value="InterPro"/>
</dbReference>
<dbReference type="PANTHER" id="PTHR13932:SF5">
    <property type="entry name" value="RADICAL S-ADENOSYL METHIONINE DOMAIN-CONTAINING PROTEIN 1, MITOCHONDRIAL"/>
    <property type="match status" value="1"/>
</dbReference>
<dbReference type="InterPro" id="IPR058240">
    <property type="entry name" value="rSAM_sf"/>
</dbReference>
<keyword evidence="4" id="KW-0479">Metal-binding</keyword>
<evidence type="ECO:0000259" key="8">
    <source>
        <dbReference type="PROSITE" id="PS51918"/>
    </source>
</evidence>
<organism evidence="9">
    <name type="scientific">hydrothermal vent metagenome</name>
    <dbReference type="NCBI Taxonomy" id="652676"/>
    <lineage>
        <taxon>unclassified sequences</taxon>
        <taxon>metagenomes</taxon>
        <taxon>ecological metagenomes</taxon>
    </lineage>
</organism>
<dbReference type="InterPro" id="IPR013785">
    <property type="entry name" value="Aldolase_TIM"/>
</dbReference>
<keyword evidence="2" id="KW-0349">Heme</keyword>
<keyword evidence="9" id="KW-0346">Stress response</keyword>
<dbReference type="SUPFAM" id="SSF102114">
    <property type="entry name" value="Radical SAM enzymes"/>
    <property type="match status" value="1"/>
</dbReference>
<dbReference type="InterPro" id="IPR004559">
    <property type="entry name" value="HemW-like"/>
</dbReference>
<keyword evidence="6" id="KW-0411">Iron-sulfur</keyword>
<evidence type="ECO:0000256" key="5">
    <source>
        <dbReference type="ARBA" id="ARBA00023004"/>
    </source>
</evidence>
<keyword evidence="5" id="KW-0408">Iron</keyword>
<dbReference type="SFLD" id="SFLDF00562">
    <property type="entry name" value="HemN-like__clustered_with_heat"/>
    <property type="match status" value="1"/>
</dbReference>
<dbReference type="EMBL" id="FAXA01000032">
    <property type="protein sequence ID" value="CUV01268.1"/>
    <property type="molecule type" value="Genomic_DNA"/>
</dbReference>
<dbReference type="InterPro" id="IPR007197">
    <property type="entry name" value="rSAM"/>
</dbReference>
<evidence type="ECO:0000256" key="4">
    <source>
        <dbReference type="ARBA" id="ARBA00022723"/>
    </source>
</evidence>
<proteinExistence type="inferred from homology"/>
<name>A0A160V6Q4_9ZZZZ</name>
<gene>
    <name evidence="9" type="ORF">MGWOODY_Clf1047</name>
</gene>
<dbReference type="SFLD" id="SFLDG01082">
    <property type="entry name" value="B12-binding_domain_containing"/>
    <property type="match status" value="1"/>
</dbReference>